<dbReference type="InterPro" id="IPR036397">
    <property type="entry name" value="RNaseH_sf"/>
</dbReference>
<dbReference type="GO" id="GO:0015074">
    <property type="term" value="P:DNA integration"/>
    <property type="evidence" value="ECO:0007669"/>
    <property type="project" value="InterPro"/>
</dbReference>
<dbReference type="SUPFAM" id="SSF53098">
    <property type="entry name" value="Ribonuclease H-like"/>
    <property type="match status" value="1"/>
</dbReference>
<dbReference type="EMBL" id="VSSQ01025222">
    <property type="protein sequence ID" value="MPM73222.1"/>
    <property type="molecule type" value="Genomic_DNA"/>
</dbReference>
<gene>
    <name evidence="2" type="ORF">SDC9_120198</name>
</gene>
<dbReference type="PANTHER" id="PTHR46889">
    <property type="entry name" value="TRANSPOSASE INSF FOR INSERTION SEQUENCE IS3B-RELATED"/>
    <property type="match status" value="1"/>
</dbReference>
<dbReference type="Pfam" id="PF13683">
    <property type="entry name" value="rve_3"/>
    <property type="match status" value="1"/>
</dbReference>
<sequence length="242" mass="28383">MLTNLLNEEHEKHPSYGYHRLAHLIRKNTGWMFSDNLAHKCCKNAAIRSTARKKYKYCKPGHENVRFKNIVSGKWNAKEPLQIVVSDMTMLKHRGKNYEWTYILDTFDNSIISSHISGRPGDIRTYYECLNDLKLLTKQKTTPTVLHTDQGAVYSSRPYNKDLFNYNIKRSMSRVGTPTDNPIIESINGWIKSEIASDYDINEYSDISKFLQEFVRYYNNDRPAYALGYLSPKEYRQYYGFT</sequence>
<organism evidence="2">
    <name type="scientific">bioreactor metagenome</name>
    <dbReference type="NCBI Taxonomy" id="1076179"/>
    <lineage>
        <taxon>unclassified sequences</taxon>
        <taxon>metagenomes</taxon>
        <taxon>ecological metagenomes</taxon>
    </lineage>
</organism>
<dbReference type="AlphaFoldDB" id="A0A645C6B7"/>
<feature type="domain" description="Integrase catalytic" evidence="1">
    <location>
        <begin position="76"/>
        <end position="240"/>
    </location>
</feature>
<dbReference type="InterPro" id="IPR001584">
    <property type="entry name" value="Integrase_cat-core"/>
</dbReference>
<comment type="caution">
    <text evidence="2">The sequence shown here is derived from an EMBL/GenBank/DDBJ whole genome shotgun (WGS) entry which is preliminary data.</text>
</comment>
<reference evidence="2" key="1">
    <citation type="submission" date="2019-08" db="EMBL/GenBank/DDBJ databases">
        <authorList>
            <person name="Kucharzyk K."/>
            <person name="Murdoch R.W."/>
            <person name="Higgins S."/>
            <person name="Loffler F."/>
        </authorList>
    </citation>
    <scope>NUCLEOTIDE SEQUENCE</scope>
</reference>
<accession>A0A645C6B7</accession>
<proteinExistence type="predicted"/>
<dbReference type="PROSITE" id="PS50994">
    <property type="entry name" value="INTEGRASE"/>
    <property type="match status" value="1"/>
</dbReference>
<dbReference type="Gene3D" id="3.30.420.10">
    <property type="entry name" value="Ribonuclease H-like superfamily/Ribonuclease H"/>
    <property type="match status" value="1"/>
</dbReference>
<dbReference type="InterPro" id="IPR050900">
    <property type="entry name" value="Transposase_IS3/IS150/IS904"/>
</dbReference>
<evidence type="ECO:0000313" key="2">
    <source>
        <dbReference type="EMBL" id="MPM73222.1"/>
    </source>
</evidence>
<dbReference type="GO" id="GO:0003676">
    <property type="term" value="F:nucleic acid binding"/>
    <property type="evidence" value="ECO:0007669"/>
    <property type="project" value="InterPro"/>
</dbReference>
<dbReference type="InterPro" id="IPR012337">
    <property type="entry name" value="RNaseH-like_sf"/>
</dbReference>
<dbReference type="PANTHER" id="PTHR46889:SF4">
    <property type="entry name" value="TRANSPOSASE INSO FOR INSERTION SEQUENCE ELEMENT IS911B-RELATED"/>
    <property type="match status" value="1"/>
</dbReference>
<protein>
    <recommendedName>
        <fullName evidence="1">Integrase catalytic domain-containing protein</fullName>
    </recommendedName>
</protein>
<name>A0A645C6B7_9ZZZZ</name>
<evidence type="ECO:0000259" key="1">
    <source>
        <dbReference type="PROSITE" id="PS50994"/>
    </source>
</evidence>